<dbReference type="GO" id="GO:0009279">
    <property type="term" value="C:cell outer membrane"/>
    <property type="evidence" value="ECO:0007669"/>
    <property type="project" value="UniProtKB-SubCell"/>
</dbReference>
<evidence type="ECO:0000259" key="5">
    <source>
        <dbReference type="Pfam" id="PF14905"/>
    </source>
</evidence>
<dbReference type="Pfam" id="PF14905">
    <property type="entry name" value="OMP_b-brl_3"/>
    <property type="match status" value="1"/>
</dbReference>
<dbReference type="RefSeq" id="WP_131610971.1">
    <property type="nucleotide sequence ID" value="NZ_SJSM01000016.1"/>
</dbReference>
<proteinExistence type="predicted"/>
<evidence type="ECO:0000256" key="3">
    <source>
        <dbReference type="ARBA" id="ARBA00023237"/>
    </source>
</evidence>
<dbReference type="InterPro" id="IPR036942">
    <property type="entry name" value="Beta-barrel_TonB_sf"/>
</dbReference>
<keyword evidence="3" id="KW-0998">Cell outer membrane</keyword>
<evidence type="ECO:0000256" key="1">
    <source>
        <dbReference type="ARBA" id="ARBA00004442"/>
    </source>
</evidence>
<evidence type="ECO:0000313" key="6">
    <source>
        <dbReference type="EMBL" id="TCC91045.1"/>
    </source>
</evidence>
<dbReference type="AlphaFoldDB" id="A0A4R0MV75"/>
<keyword evidence="7" id="KW-1185">Reference proteome</keyword>
<gene>
    <name evidence="6" type="ORF">EZ444_20235</name>
</gene>
<feature type="domain" description="Outer membrane protein beta-barrel" evidence="5">
    <location>
        <begin position="402"/>
        <end position="805"/>
    </location>
</feature>
<evidence type="ECO:0000313" key="7">
    <source>
        <dbReference type="Proteomes" id="UP000291117"/>
    </source>
</evidence>
<dbReference type="InterPro" id="IPR041700">
    <property type="entry name" value="OMP_b-brl_3"/>
</dbReference>
<keyword evidence="2 4" id="KW-0472">Membrane</keyword>
<keyword evidence="4" id="KW-1133">Transmembrane helix</keyword>
<feature type="transmembrane region" description="Helical" evidence="4">
    <location>
        <begin position="12"/>
        <end position="35"/>
    </location>
</feature>
<name>A0A4R0MV75_9SPHI</name>
<dbReference type="PANTHER" id="PTHR40980:SF4">
    <property type="entry name" value="TONB-DEPENDENT RECEPTOR-LIKE BETA-BARREL DOMAIN-CONTAINING PROTEIN"/>
    <property type="match status" value="1"/>
</dbReference>
<dbReference type="Gene3D" id="2.170.130.10">
    <property type="entry name" value="TonB-dependent receptor, plug domain"/>
    <property type="match status" value="1"/>
</dbReference>
<organism evidence="6 7">
    <name type="scientific">Pedobacter hiemivivus</name>
    <dbReference type="NCBI Taxonomy" id="2530454"/>
    <lineage>
        <taxon>Bacteria</taxon>
        <taxon>Pseudomonadati</taxon>
        <taxon>Bacteroidota</taxon>
        <taxon>Sphingobacteriia</taxon>
        <taxon>Sphingobacteriales</taxon>
        <taxon>Sphingobacteriaceae</taxon>
        <taxon>Pedobacter</taxon>
    </lineage>
</organism>
<keyword evidence="4" id="KW-0812">Transmembrane</keyword>
<dbReference type="Pfam" id="PF13620">
    <property type="entry name" value="CarboxypepD_reg"/>
    <property type="match status" value="1"/>
</dbReference>
<dbReference type="Proteomes" id="UP000291117">
    <property type="component" value="Unassembled WGS sequence"/>
</dbReference>
<comment type="subcellular location">
    <subcellularLocation>
        <location evidence="1">Cell outer membrane</location>
    </subcellularLocation>
</comment>
<evidence type="ECO:0000256" key="4">
    <source>
        <dbReference type="SAM" id="Phobius"/>
    </source>
</evidence>
<dbReference type="PANTHER" id="PTHR40980">
    <property type="entry name" value="PLUG DOMAIN-CONTAINING PROTEIN"/>
    <property type="match status" value="1"/>
</dbReference>
<accession>A0A4R0MV75</accession>
<comment type="caution">
    <text evidence="6">The sequence shown here is derived from an EMBL/GenBank/DDBJ whole genome shotgun (WGS) entry which is preliminary data.</text>
</comment>
<sequence>MEKQKYSTGKSLVAGSLLHFTLLILFSIFEIPLAFSQQNKGKVSGKVISSDGQPLPFASIALLDQEGKTLKGTLSDTVGMFHFVTIIEGNYKVKITTMGFNTHHSKPFDISSRNNNNIHLGVFTLFEDAKVLNSVTINAKKKLIEQTIDRTVINVENSILSEGNTALELLEKTLGVKVDEDGKISLKGRSGVNVMINGKPTYLSPKELSTILKGTNSSSISKIEILNNPSAKYDAAGNAGIINIIMKKNTATGFNGAIALNSGYSRNAHYGSGLNLNYRNDKVNLYGGYNYAYRGETEYLDFVRRFYDTGIANGQPQRTSFQHTNTNEPLNTHNFRIGFDYELDKANSFGILINGNLGKYTHDSKTDNNLISNNNSTISKTITSNYDQQHWENLTYNANYLHQFKKEGRELSADVDFASNSFTSNLNLNTITLLSPDAPSGTIASRKGYVPAVTDVYIGKVDYTDQFGKTVKFESGLKSSFIQSDNNLKYHILDNGNWVYDVNGSNHFKYKEQIHAGYININKEFKGFSLQVGLRGEYTQTQGHQITSDSLLNRNYFQLFPSVFLNKPIGENHQFQAAYSRRIERPDYGDLNPFRVFRDPLLYYQGNPFLKPQLTNTFQLSHTFKGKYTTAINYNQTNDAITWITGQIDALNTTFETPKNLSKAINYGISFTASTELLNWWTGTYFANAFRNEYRGSQENEDFKNANTSFSFNTQNSFKAGKGYSMELSAFWYSGSVYGISTYKASYAVSTGIQKQIFNDKGSIKLMVNDVFQTNRYQEQTFFQNIDMNTDKRLDSRRAMLSFSYRFGNQNLSKKERKSASEDIQSRVKGGG</sequence>
<dbReference type="SUPFAM" id="SSF49464">
    <property type="entry name" value="Carboxypeptidase regulatory domain-like"/>
    <property type="match status" value="1"/>
</dbReference>
<reference evidence="6 7" key="1">
    <citation type="submission" date="2019-02" db="EMBL/GenBank/DDBJ databases">
        <title>Pedobacter sp. RP-3-8 sp. nov., isolated from Arctic soil.</title>
        <authorList>
            <person name="Dahal R.H."/>
        </authorList>
    </citation>
    <scope>NUCLEOTIDE SEQUENCE [LARGE SCALE GENOMIC DNA]</scope>
    <source>
        <strain evidence="6 7">RP-3-8</strain>
    </source>
</reference>
<keyword evidence="6" id="KW-0675">Receptor</keyword>
<dbReference type="InterPro" id="IPR008969">
    <property type="entry name" value="CarboxyPept-like_regulatory"/>
</dbReference>
<dbReference type="SUPFAM" id="SSF56935">
    <property type="entry name" value="Porins"/>
    <property type="match status" value="1"/>
</dbReference>
<dbReference type="OrthoDB" id="606851at2"/>
<dbReference type="Gene3D" id="2.40.170.20">
    <property type="entry name" value="TonB-dependent receptor, beta-barrel domain"/>
    <property type="match status" value="1"/>
</dbReference>
<dbReference type="InterPro" id="IPR037066">
    <property type="entry name" value="Plug_dom_sf"/>
</dbReference>
<evidence type="ECO:0000256" key="2">
    <source>
        <dbReference type="ARBA" id="ARBA00023136"/>
    </source>
</evidence>
<protein>
    <submittedName>
        <fullName evidence="6">TonB-dependent receptor</fullName>
    </submittedName>
</protein>
<dbReference type="EMBL" id="SJSM01000016">
    <property type="protein sequence ID" value="TCC91045.1"/>
    <property type="molecule type" value="Genomic_DNA"/>
</dbReference>
<dbReference type="Gene3D" id="2.60.40.1120">
    <property type="entry name" value="Carboxypeptidase-like, regulatory domain"/>
    <property type="match status" value="1"/>
</dbReference>